<name>A0A9X2AX98_9VIBR</name>
<gene>
    <name evidence="2" type="ORF">LNL84_15415</name>
</gene>
<organism evidence="2 3">
    <name type="scientific">Vibrio gelatinilyticus</name>
    <dbReference type="NCBI Taxonomy" id="2893468"/>
    <lineage>
        <taxon>Bacteria</taxon>
        <taxon>Pseudomonadati</taxon>
        <taxon>Pseudomonadota</taxon>
        <taxon>Gammaproteobacteria</taxon>
        <taxon>Vibrionales</taxon>
        <taxon>Vibrionaceae</taxon>
        <taxon>Vibrio</taxon>
    </lineage>
</organism>
<dbReference type="EMBL" id="JAJNNZ010000014">
    <property type="protein sequence ID" value="MCJ2378205.1"/>
    <property type="molecule type" value="Genomic_DNA"/>
</dbReference>
<evidence type="ECO:0000313" key="2">
    <source>
        <dbReference type="EMBL" id="MCJ2378205.1"/>
    </source>
</evidence>
<feature type="domain" description="DUF4382" evidence="1">
    <location>
        <begin position="32"/>
        <end position="180"/>
    </location>
</feature>
<proteinExistence type="predicted"/>
<dbReference type="InterPro" id="IPR025491">
    <property type="entry name" value="DUF4382"/>
</dbReference>
<sequence length="325" mass="34488">MKLSYLAGAVAAATLALTGCGGSDGDSTKYSNVSFAVSDAPVDTAESVTVAFSQIELKKDDGTRVLLDVTPSDPNKDYEQIDLLDYQGMESAVILTSEPVPVGVYKELILLIYPEDGLNYVTQEGIQEPLKQPSNKLKLGSFEVSEQVDGTTQAFTIEFDLRKSLVERGTGAQNGYILKPHGVTIVDNATSGSLSGDVTTSLYTTGGGCSEESSYSNSYVYLYKGFHDESNLVDLVDPLDPNFDDSGLLLPEAAVAPFASAPVSDANSYQFGYLAPGEYTVAFSCKADGDDSIQYDGLTIPNPTGQLHEVTITAGNPSVQDFGTL</sequence>
<comment type="caution">
    <text evidence="2">The sequence shown here is derived from an EMBL/GenBank/DDBJ whole genome shotgun (WGS) entry which is preliminary data.</text>
</comment>
<dbReference type="Pfam" id="PF14321">
    <property type="entry name" value="DUF4382"/>
    <property type="match status" value="1"/>
</dbReference>
<dbReference type="AlphaFoldDB" id="A0A9X2AX98"/>
<dbReference type="RefSeq" id="WP_244358444.1">
    <property type="nucleotide sequence ID" value="NZ_JAJNNZ010000014.1"/>
</dbReference>
<reference evidence="2" key="1">
    <citation type="submission" date="2021-11" db="EMBL/GenBank/DDBJ databases">
        <title>Vibrio ZSDE26 sp. nov. and Vibrio ZSDZ34 sp. nov., isolated from coastal seawater in Qingdao.</title>
        <authorList>
            <person name="Zhang P."/>
        </authorList>
    </citation>
    <scope>NUCLEOTIDE SEQUENCE</scope>
    <source>
        <strain evidence="2">ZSDZ34</strain>
    </source>
</reference>
<keyword evidence="3" id="KW-1185">Reference proteome</keyword>
<dbReference type="Proteomes" id="UP001139488">
    <property type="component" value="Unassembled WGS sequence"/>
</dbReference>
<protein>
    <submittedName>
        <fullName evidence="2">DUF4382 domain-containing protein</fullName>
    </submittedName>
</protein>
<dbReference type="PROSITE" id="PS51257">
    <property type="entry name" value="PROKAR_LIPOPROTEIN"/>
    <property type="match status" value="1"/>
</dbReference>
<evidence type="ECO:0000259" key="1">
    <source>
        <dbReference type="Pfam" id="PF14321"/>
    </source>
</evidence>
<accession>A0A9X2AX98</accession>
<evidence type="ECO:0000313" key="3">
    <source>
        <dbReference type="Proteomes" id="UP001139488"/>
    </source>
</evidence>